<dbReference type="PROSITE" id="PS50035">
    <property type="entry name" value="PLD"/>
    <property type="match status" value="2"/>
</dbReference>
<organism evidence="8 9">
    <name type="scientific">Pararhodobacter aggregans</name>
    <dbReference type="NCBI Taxonomy" id="404875"/>
    <lineage>
        <taxon>Bacteria</taxon>
        <taxon>Pseudomonadati</taxon>
        <taxon>Pseudomonadota</taxon>
        <taxon>Alphaproteobacteria</taxon>
        <taxon>Rhodobacterales</taxon>
        <taxon>Paracoccaceae</taxon>
        <taxon>Pararhodobacter</taxon>
    </lineage>
</organism>
<dbReference type="Pfam" id="PF13091">
    <property type="entry name" value="PLDc_2"/>
    <property type="match status" value="2"/>
</dbReference>
<sequence>MNPWLEGALWALGILVVLTLAGLWLAGRFAKTRHGKASSVLPQGSDTEYDRLLEPLERGHLGRSGMRLVPDEREALALRLSLARGAERSLDLMYYIWEDDVTGRLLAGEVLAAADRGVRVRMLIDDVNLIRRVPAYRALDRHPSIEVRLFNPIRNRDRSLLRGLEMVVNLLPYNRRMHNKMFLADNRLAITGGRNVGDPYFGAQRGAGITFDDLDVILAGPVLRSMGDLFDAFWNSNVALPVRSLRIGRATRLRRFRLYLQRFLSEPRNSSLIERLRLPPAETAIESLGIERLDWIEGIEFIGDPPEKALQRRREGWMPGSIMPVVRSAKRKLRIMTPYLVPGKRGMAALIELAGSGVEIEIVTNGLGRSDSVLVYGAYRWYRPRLLKAGIRLIEYARPDQPDTMLHAKSFIVDDERAFVGSFNFDLRSAFLNTELGILFDDPDQIRRLDAIIDEACAPGQGWRVSRDRHLLLWTRGEERTHQEPGTNWWKRALTFCIGHLPIHGFL</sequence>
<dbReference type="RefSeq" id="WP_107752798.1">
    <property type="nucleotide sequence ID" value="NZ_QBKF01000008.1"/>
</dbReference>
<dbReference type="PANTHER" id="PTHR21248:SF12">
    <property type="entry name" value="CARDIOLIPIN SYNTHASE C"/>
    <property type="match status" value="1"/>
</dbReference>
<keyword evidence="6" id="KW-0812">Transmembrane</keyword>
<comment type="subcellular location">
    <subcellularLocation>
        <location evidence="2">Secreted</location>
    </subcellularLocation>
</comment>
<evidence type="ECO:0000256" key="4">
    <source>
        <dbReference type="ARBA" id="ARBA00022525"/>
    </source>
</evidence>
<accession>A0A2T7UPG9</accession>
<evidence type="ECO:0000313" key="9">
    <source>
        <dbReference type="Proteomes" id="UP000244810"/>
    </source>
</evidence>
<feature type="transmembrane region" description="Helical" evidence="6">
    <location>
        <begin position="7"/>
        <end position="26"/>
    </location>
</feature>
<comment type="function">
    <text evidence="1">Could be a virulence factor.</text>
</comment>
<keyword evidence="6" id="KW-1133">Transmembrane helix</keyword>
<evidence type="ECO:0000256" key="1">
    <source>
        <dbReference type="ARBA" id="ARBA00003145"/>
    </source>
</evidence>
<dbReference type="GO" id="GO:0005576">
    <property type="term" value="C:extracellular region"/>
    <property type="evidence" value="ECO:0007669"/>
    <property type="project" value="UniProtKB-SubCell"/>
</dbReference>
<dbReference type="Gene3D" id="3.30.870.10">
    <property type="entry name" value="Endonuclease Chain A"/>
    <property type="match status" value="2"/>
</dbReference>
<dbReference type="GO" id="GO:0030572">
    <property type="term" value="F:phosphatidyltransferase activity"/>
    <property type="evidence" value="ECO:0007669"/>
    <property type="project" value="UniProtKB-ARBA"/>
</dbReference>
<evidence type="ECO:0000256" key="5">
    <source>
        <dbReference type="ARBA" id="ARBA00029594"/>
    </source>
</evidence>
<dbReference type="CDD" id="cd09113">
    <property type="entry name" value="PLDc_ymdC_like_2"/>
    <property type="match status" value="1"/>
</dbReference>
<dbReference type="CDD" id="cd09111">
    <property type="entry name" value="PLDc_ymdC_like_1"/>
    <property type="match status" value="1"/>
</dbReference>
<evidence type="ECO:0000259" key="7">
    <source>
        <dbReference type="PROSITE" id="PS50035"/>
    </source>
</evidence>
<feature type="domain" description="PLD phosphodiesterase" evidence="7">
    <location>
        <begin position="402"/>
        <end position="429"/>
    </location>
</feature>
<dbReference type="AlphaFoldDB" id="A0A2T7UPG9"/>
<evidence type="ECO:0000256" key="3">
    <source>
        <dbReference type="ARBA" id="ARBA00018392"/>
    </source>
</evidence>
<name>A0A2T7UPG9_9RHOB</name>
<dbReference type="SUPFAM" id="SSF56024">
    <property type="entry name" value="Phospholipase D/nuclease"/>
    <property type="match status" value="2"/>
</dbReference>
<dbReference type="OrthoDB" id="9814092at2"/>
<dbReference type="InterPro" id="IPR001736">
    <property type="entry name" value="PLipase_D/transphosphatidylase"/>
</dbReference>
<comment type="caution">
    <text evidence="8">The sequence shown here is derived from an EMBL/GenBank/DDBJ whole genome shotgun (WGS) entry which is preliminary data.</text>
</comment>
<feature type="domain" description="PLD phosphodiesterase" evidence="7">
    <location>
        <begin position="173"/>
        <end position="200"/>
    </location>
</feature>
<evidence type="ECO:0000313" key="8">
    <source>
        <dbReference type="EMBL" id="PVE46603.1"/>
    </source>
</evidence>
<dbReference type="PANTHER" id="PTHR21248">
    <property type="entry name" value="CARDIOLIPIN SYNTHASE"/>
    <property type="match status" value="1"/>
</dbReference>
<protein>
    <recommendedName>
        <fullName evidence="3">Phospholipase D</fullName>
    </recommendedName>
    <alternativeName>
        <fullName evidence="5">Choline phosphatase</fullName>
    </alternativeName>
</protein>
<keyword evidence="4" id="KW-0964">Secreted</keyword>
<evidence type="ECO:0000256" key="2">
    <source>
        <dbReference type="ARBA" id="ARBA00004613"/>
    </source>
</evidence>
<dbReference type="Proteomes" id="UP000244810">
    <property type="component" value="Unassembled WGS sequence"/>
</dbReference>
<dbReference type="EMBL" id="QDDR01000008">
    <property type="protein sequence ID" value="PVE46603.1"/>
    <property type="molecule type" value="Genomic_DNA"/>
</dbReference>
<evidence type="ECO:0000256" key="6">
    <source>
        <dbReference type="SAM" id="Phobius"/>
    </source>
</evidence>
<gene>
    <name evidence="8" type="ORF">DDE23_15765</name>
</gene>
<keyword evidence="6" id="KW-0472">Membrane</keyword>
<reference evidence="8 9" key="1">
    <citation type="journal article" date="2011" name="Syst. Appl. Microbiol.">
        <title>Defluviimonas denitrificans gen. nov., sp. nov., and Pararhodobacter aggregans gen. nov., sp. nov., non-phototrophic Rhodobacteraceae from the biofilter of a marine aquaculture.</title>
        <authorList>
            <person name="Foesel B.U."/>
            <person name="Drake H.L."/>
            <person name="Schramm A."/>
        </authorList>
    </citation>
    <scope>NUCLEOTIDE SEQUENCE [LARGE SCALE GENOMIC DNA]</scope>
    <source>
        <strain evidence="8 9">D1-19</strain>
    </source>
</reference>
<dbReference type="GO" id="GO:0032049">
    <property type="term" value="P:cardiolipin biosynthetic process"/>
    <property type="evidence" value="ECO:0007669"/>
    <property type="project" value="UniProtKB-ARBA"/>
</dbReference>
<dbReference type="SMART" id="SM00155">
    <property type="entry name" value="PLDc"/>
    <property type="match status" value="2"/>
</dbReference>
<dbReference type="InterPro" id="IPR025202">
    <property type="entry name" value="PLD-like_dom"/>
</dbReference>
<proteinExistence type="predicted"/>
<keyword evidence="9" id="KW-1185">Reference proteome</keyword>